<dbReference type="Pfam" id="PF02265">
    <property type="entry name" value="S1-P1_nuclease"/>
    <property type="match status" value="1"/>
</dbReference>
<keyword evidence="5" id="KW-1015">Disulfide bond</keyword>
<feature type="signal peptide" evidence="7">
    <location>
        <begin position="1"/>
        <end position="18"/>
    </location>
</feature>
<evidence type="ECO:0000256" key="4">
    <source>
        <dbReference type="ARBA" id="ARBA00022801"/>
    </source>
</evidence>
<dbReference type="InterPro" id="IPR003154">
    <property type="entry name" value="S1/P1nuclease"/>
</dbReference>
<dbReference type="Proteomes" id="UP000242258">
    <property type="component" value="Unassembled WGS sequence"/>
</dbReference>
<name>A0A1E7Q6S3_9GAMM</name>
<organism evidence="8 9">
    <name type="scientific">Rheinheimera salexigens</name>
    <dbReference type="NCBI Taxonomy" id="1628148"/>
    <lineage>
        <taxon>Bacteria</taxon>
        <taxon>Pseudomonadati</taxon>
        <taxon>Pseudomonadota</taxon>
        <taxon>Gammaproteobacteria</taxon>
        <taxon>Chromatiales</taxon>
        <taxon>Chromatiaceae</taxon>
        <taxon>Rheinheimera</taxon>
    </lineage>
</organism>
<dbReference type="Gene3D" id="1.10.575.10">
    <property type="entry name" value="P1 Nuclease"/>
    <property type="match status" value="1"/>
</dbReference>
<evidence type="ECO:0000256" key="7">
    <source>
        <dbReference type="SAM" id="SignalP"/>
    </source>
</evidence>
<dbReference type="CDD" id="cd11010">
    <property type="entry name" value="S1-P1_nuclease"/>
    <property type="match status" value="1"/>
</dbReference>
<evidence type="ECO:0000313" key="9">
    <source>
        <dbReference type="Proteomes" id="UP000242258"/>
    </source>
</evidence>
<evidence type="ECO:0000256" key="1">
    <source>
        <dbReference type="ARBA" id="ARBA00022722"/>
    </source>
</evidence>
<dbReference type="RefSeq" id="WP_070049461.1">
    <property type="nucleotide sequence ID" value="NZ_CBCSDO010000007.1"/>
</dbReference>
<evidence type="ECO:0000256" key="3">
    <source>
        <dbReference type="ARBA" id="ARBA00022759"/>
    </source>
</evidence>
<dbReference type="GO" id="GO:0004519">
    <property type="term" value="F:endonuclease activity"/>
    <property type="evidence" value="ECO:0007669"/>
    <property type="project" value="UniProtKB-KW"/>
</dbReference>
<dbReference type="GO" id="GO:0016788">
    <property type="term" value="F:hydrolase activity, acting on ester bonds"/>
    <property type="evidence" value="ECO:0007669"/>
    <property type="project" value="InterPro"/>
</dbReference>
<protein>
    <submittedName>
        <fullName evidence="8">Endonuclease</fullName>
    </submittedName>
</protein>
<dbReference type="PANTHER" id="PTHR33146:SF26">
    <property type="entry name" value="ENDONUCLEASE 4"/>
    <property type="match status" value="1"/>
</dbReference>
<evidence type="ECO:0000313" key="8">
    <source>
        <dbReference type="EMBL" id="OEY69892.1"/>
    </source>
</evidence>
<dbReference type="OrthoDB" id="267579at2"/>
<keyword evidence="3 8" id="KW-0255">Endonuclease</keyword>
<keyword evidence="9" id="KW-1185">Reference proteome</keyword>
<dbReference type="GO" id="GO:0046872">
    <property type="term" value="F:metal ion binding"/>
    <property type="evidence" value="ECO:0007669"/>
    <property type="project" value="UniProtKB-KW"/>
</dbReference>
<keyword evidence="7" id="KW-0732">Signal</keyword>
<keyword evidence="6" id="KW-0325">Glycoprotein</keyword>
<evidence type="ECO:0000256" key="2">
    <source>
        <dbReference type="ARBA" id="ARBA00022723"/>
    </source>
</evidence>
<feature type="chain" id="PRO_5009200441" evidence="7">
    <location>
        <begin position="19"/>
        <end position="259"/>
    </location>
</feature>
<comment type="caution">
    <text evidence="8">The sequence shown here is derived from an EMBL/GenBank/DDBJ whole genome shotgun (WGS) entry which is preliminary data.</text>
</comment>
<dbReference type="GO" id="GO:0006308">
    <property type="term" value="P:DNA catabolic process"/>
    <property type="evidence" value="ECO:0007669"/>
    <property type="project" value="InterPro"/>
</dbReference>
<gene>
    <name evidence="8" type="ORF">BI198_10195</name>
</gene>
<dbReference type="InterPro" id="IPR008947">
    <property type="entry name" value="PLipase_C/P1_nuclease_dom_sf"/>
</dbReference>
<dbReference type="PANTHER" id="PTHR33146">
    <property type="entry name" value="ENDONUCLEASE 4"/>
    <property type="match status" value="1"/>
</dbReference>
<sequence>MRIIFLLLLAVSSQQVFAFGQTGHKMICDMAYQLSQPQTQAHIDNLVQTSGLDSFAEGCVWPDTIRNDDGFKWSSPLHYVNFPRHKSTISHSDCAQQGCVLSAIDDMQRRLSHDAYDWQALMFLAHFIADLHQPLHVSFADDLGGNKTEVSFYLQPTNLHSVWDSRILAKLGYNDNRIKQQQLLHAIDSRQAYQWQQTDALAWANESAAITTHIYAQYQPNMQLADTYVQQNQAKIEMRIQQAAVRLAFILDQAFNYRP</sequence>
<reference evidence="9" key="1">
    <citation type="submission" date="2016-09" db="EMBL/GenBank/DDBJ databases">
        <authorList>
            <person name="Wan X."/>
            <person name="Hou S."/>
        </authorList>
    </citation>
    <scope>NUCLEOTIDE SEQUENCE [LARGE SCALE GENOMIC DNA]</scope>
    <source>
        <strain evidence="9">KH87</strain>
    </source>
</reference>
<dbReference type="EMBL" id="MKEK01000001">
    <property type="protein sequence ID" value="OEY69892.1"/>
    <property type="molecule type" value="Genomic_DNA"/>
</dbReference>
<dbReference type="GO" id="GO:0003676">
    <property type="term" value="F:nucleic acid binding"/>
    <property type="evidence" value="ECO:0007669"/>
    <property type="project" value="InterPro"/>
</dbReference>
<keyword evidence="4" id="KW-0378">Hydrolase</keyword>
<dbReference type="SUPFAM" id="SSF48537">
    <property type="entry name" value="Phospholipase C/P1 nuclease"/>
    <property type="match status" value="1"/>
</dbReference>
<keyword evidence="1" id="KW-0540">Nuclease</keyword>
<dbReference type="STRING" id="1628148.BI198_10195"/>
<proteinExistence type="predicted"/>
<keyword evidence="2" id="KW-0479">Metal-binding</keyword>
<evidence type="ECO:0000256" key="5">
    <source>
        <dbReference type="ARBA" id="ARBA00023157"/>
    </source>
</evidence>
<dbReference type="AlphaFoldDB" id="A0A1E7Q6S3"/>
<evidence type="ECO:0000256" key="6">
    <source>
        <dbReference type="ARBA" id="ARBA00023180"/>
    </source>
</evidence>
<accession>A0A1E7Q6S3</accession>